<evidence type="ECO:0000313" key="1">
    <source>
        <dbReference type="EMBL" id="CAD1479189.1"/>
    </source>
</evidence>
<dbReference type="Proteomes" id="UP000752696">
    <property type="component" value="Unassembled WGS sequence"/>
</dbReference>
<dbReference type="AlphaFoldDB" id="A0A6V7HHS8"/>
<accession>A0A6V7HHS8</accession>
<dbReference type="EMBL" id="CAJDYZ010011253">
    <property type="protein sequence ID" value="CAD1479189.1"/>
    <property type="molecule type" value="Genomic_DNA"/>
</dbReference>
<sequence>MTIISRRRSSTPRSRNHVMRYRTKAERRFYRLLSHTKLSFERKKLRRTIGTKFLEFRCLDIPRLIGGLSSHKIFDETQTCLYDSAFNGCDDLRGRITQRSSKQLVLLALSHISHYQGVSDTKMIRAGLDFDANEMAYGTSWIQLRAMKVRERTKARKTLVFHL</sequence>
<name>A0A6V7HHS8_9HYME</name>
<keyword evidence="2" id="KW-1185">Reference proteome</keyword>
<comment type="caution">
    <text evidence="1">The sequence shown here is derived from an EMBL/GenBank/DDBJ whole genome shotgun (WGS) entry which is preliminary data.</text>
</comment>
<proteinExistence type="predicted"/>
<reference evidence="1" key="1">
    <citation type="submission" date="2020-07" db="EMBL/GenBank/DDBJ databases">
        <authorList>
            <person name="Nazaruddin N."/>
        </authorList>
    </citation>
    <scope>NUCLEOTIDE SEQUENCE</scope>
</reference>
<organism evidence="1 2">
    <name type="scientific">Heterotrigona itama</name>
    <dbReference type="NCBI Taxonomy" id="395501"/>
    <lineage>
        <taxon>Eukaryota</taxon>
        <taxon>Metazoa</taxon>
        <taxon>Ecdysozoa</taxon>
        <taxon>Arthropoda</taxon>
        <taxon>Hexapoda</taxon>
        <taxon>Insecta</taxon>
        <taxon>Pterygota</taxon>
        <taxon>Neoptera</taxon>
        <taxon>Endopterygota</taxon>
        <taxon>Hymenoptera</taxon>
        <taxon>Apocrita</taxon>
        <taxon>Aculeata</taxon>
        <taxon>Apoidea</taxon>
        <taxon>Anthophila</taxon>
        <taxon>Apidae</taxon>
        <taxon>Heterotrigona</taxon>
    </lineage>
</organism>
<gene>
    <name evidence="1" type="ORF">MHI_LOCUS845560</name>
</gene>
<evidence type="ECO:0000313" key="2">
    <source>
        <dbReference type="Proteomes" id="UP000752696"/>
    </source>
</evidence>
<protein>
    <submittedName>
        <fullName evidence="1">Uncharacterized protein</fullName>
    </submittedName>
</protein>